<organism evidence="4 5">
    <name type="scientific">Aestuariispira insulae</name>
    <dbReference type="NCBI Taxonomy" id="1461337"/>
    <lineage>
        <taxon>Bacteria</taxon>
        <taxon>Pseudomonadati</taxon>
        <taxon>Pseudomonadota</taxon>
        <taxon>Alphaproteobacteria</taxon>
        <taxon>Rhodospirillales</taxon>
        <taxon>Kiloniellaceae</taxon>
        <taxon>Aestuariispira</taxon>
    </lineage>
</organism>
<dbReference type="PANTHER" id="PTHR43877">
    <property type="entry name" value="AMINOALKYLPHOSPHONATE N-ACETYLTRANSFERASE-RELATED-RELATED"/>
    <property type="match status" value="1"/>
</dbReference>
<dbReference type="PROSITE" id="PS51186">
    <property type="entry name" value="GNAT"/>
    <property type="match status" value="1"/>
</dbReference>
<sequence>MAKPPVIHLLPMTPSYYANWLDHAIQSFADDKQRTHGYAPDQARKLANDSITGLLPDGPETKDQHLYMVQEETGTPIGHAWLAMKDDYGLRRGFIYEIEILDNFQGNGFGRATMQALEETARALGAEALGLHVFSFNQPAQNLYRSLGFDVTGLSMEKAL</sequence>
<dbReference type="EMBL" id="QRDW01000012">
    <property type="protein sequence ID" value="RED45037.1"/>
    <property type="molecule type" value="Genomic_DNA"/>
</dbReference>
<dbReference type="RefSeq" id="WP_115938539.1">
    <property type="nucleotide sequence ID" value="NZ_QRDW01000012.1"/>
</dbReference>
<dbReference type="OrthoDB" id="9805924at2"/>
<evidence type="ECO:0000313" key="4">
    <source>
        <dbReference type="EMBL" id="RED45037.1"/>
    </source>
</evidence>
<dbReference type="Gene3D" id="3.40.630.30">
    <property type="match status" value="1"/>
</dbReference>
<dbReference type="PANTHER" id="PTHR43877:SF2">
    <property type="entry name" value="AMINOALKYLPHOSPHONATE N-ACETYLTRANSFERASE-RELATED"/>
    <property type="match status" value="1"/>
</dbReference>
<protein>
    <submittedName>
        <fullName evidence="4">GNAT family acetyltransferase</fullName>
    </submittedName>
</protein>
<evidence type="ECO:0000259" key="3">
    <source>
        <dbReference type="PROSITE" id="PS51186"/>
    </source>
</evidence>
<dbReference type="InterPro" id="IPR016181">
    <property type="entry name" value="Acyl_CoA_acyltransferase"/>
</dbReference>
<dbReference type="Proteomes" id="UP000256845">
    <property type="component" value="Unassembled WGS sequence"/>
</dbReference>
<dbReference type="SUPFAM" id="SSF55729">
    <property type="entry name" value="Acyl-CoA N-acyltransferases (Nat)"/>
    <property type="match status" value="1"/>
</dbReference>
<dbReference type="AlphaFoldDB" id="A0A3D9H694"/>
<gene>
    <name evidence="4" type="ORF">DFP90_11229</name>
</gene>
<feature type="domain" description="N-acetyltransferase" evidence="3">
    <location>
        <begin position="7"/>
        <end position="160"/>
    </location>
</feature>
<accession>A0A3D9H694</accession>
<evidence type="ECO:0000256" key="1">
    <source>
        <dbReference type="ARBA" id="ARBA00022679"/>
    </source>
</evidence>
<keyword evidence="2" id="KW-0012">Acyltransferase</keyword>
<evidence type="ECO:0000256" key="2">
    <source>
        <dbReference type="ARBA" id="ARBA00023315"/>
    </source>
</evidence>
<evidence type="ECO:0000313" key="5">
    <source>
        <dbReference type="Proteomes" id="UP000256845"/>
    </source>
</evidence>
<name>A0A3D9H694_9PROT</name>
<dbReference type="InterPro" id="IPR050832">
    <property type="entry name" value="Bact_Acetyltransf"/>
</dbReference>
<comment type="caution">
    <text evidence="4">The sequence shown here is derived from an EMBL/GenBank/DDBJ whole genome shotgun (WGS) entry which is preliminary data.</text>
</comment>
<proteinExistence type="predicted"/>
<dbReference type="Pfam" id="PF00583">
    <property type="entry name" value="Acetyltransf_1"/>
    <property type="match status" value="1"/>
</dbReference>
<keyword evidence="5" id="KW-1185">Reference proteome</keyword>
<keyword evidence="1 4" id="KW-0808">Transferase</keyword>
<dbReference type="CDD" id="cd04301">
    <property type="entry name" value="NAT_SF"/>
    <property type="match status" value="1"/>
</dbReference>
<dbReference type="GO" id="GO:0016747">
    <property type="term" value="F:acyltransferase activity, transferring groups other than amino-acyl groups"/>
    <property type="evidence" value="ECO:0007669"/>
    <property type="project" value="InterPro"/>
</dbReference>
<dbReference type="InterPro" id="IPR000182">
    <property type="entry name" value="GNAT_dom"/>
</dbReference>
<reference evidence="4 5" key="1">
    <citation type="submission" date="2018-07" db="EMBL/GenBank/DDBJ databases">
        <title>Genomic Encyclopedia of Type Strains, Phase III (KMG-III): the genomes of soil and plant-associated and newly described type strains.</title>
        <authorList>
            <person name="Whitman W."/>
        </authorList>
    </citation>
    <scope>NUCLEOTIDE SEQUENCE [LARGE SCALE GENOMIC DNA]</scope>
    <source>
        <strain evidence="4 5">CECT 8488</strain>
    </source>
</reference>